<comment type="caution">
    <text evidence="3">The sequence shown here is derived from an EMBL/GenBank/DDBJ whole genome shotgun (WGS) entry which is preliminary data.</text>
</comment>
<reference evidence="3 4" key="1">
    <citation type="journal article" date="2020" name="ISME J.">
        <title>Uncovering the hidden diversity of litter-decomposition mechanisms in mushroom-forming fungi.</title>
        <authorList>
            <person name="Floudas D."/>
            <person name="Bentzer J."/>
            <person name="Ahren D."/>
            <person name="Johansson T."/>
            <person name="Persson P."/>
            <person name="Tunlid A."/>
        </authorList>
    </citation>
    <scope>NUCLEOTIDE SEQUENCE [LARGE SCALE GENOMIC DNA]</scope>
    <source>
        <strain evidence="3 4">CBS 661.87</strain>
    </source>
</reference>
<feature type="chain" id="PRO_5034425890" description="Secreted protein" evidence="2">
    <location>
        <begin position="24"/>
        <end position="260"/>
    </location>
</feature>
<evidence type="ECO:0008006" key="5">
    <source>
        <dbReference type="Google" id="ProtNLM"/>
    </source>
</evidence>
<protein>
    <recommendedName>
        <fullName evidence="5">Secreted protein</fullName>
    </recommendedName>
</protein>
<evidence type="ECO:0000313" key="3">
    <source>
        <dbReference type="EMBL" id="KAF5370214.1"/>
    </source>
</evidence>
<organism evidence="3 4">
    <name type="scientific">Tricholomella constricta</name>
    <dbReference type="NCBI Taxonomy" id="117010"/>
    <lineage>
        <taxon>Eukaryota</taxon>
        <taxon>Fungi</taxon>
        <taxon>Dikarya</taxon>
        <taxon>Basidiomycota</taxon>
        <taxon>Agaricomycotina</taxon>
        <taxon>Agaricomycetes</taxon>
        <taxon>Agaricomycetidae</taxon>
        <taxon>Agaricales</taxon>
        <taxon>Tricholomatineae</taxon>
        <taxon>Lyophyllaceae</taxon>
        <taxon>Tricholomella</taxon>
    </lineage>
</organism>
<keyword evidence="4" id="KW-1185">Reference proteome</keyword>
<dbReference type="Proteomes" id="UP000565441">
    <property type="component" value="Unassembled WGS sequence"/>
</dbReference>
<evidence type="ECO:0000313" key="4">
    <source>
        <dbReference type="Proteomes" id="UP000565441"/>
    </source>
</evidence>
<sequence length="260" mass="28193">MPSVTRAILLALHATAFTALSQTAICAVASPLPRFQSPYVPPVFSLDNATLPRSMGIVRNPRSLSVPPSSRPEPVRTLSSEDRPSHPPNDAPYSQFVNYYKAARDNSRNLKKLAAQSGTMRVNDPDFQKKCVTQLNSFHANVLGQQAALSALDAEKRKPGKGLDNYDHTNDIETLIKNTVNLNKNTLNAVHVLVNNLPILGPILGPIVYDIKCFLDDILNFSENFLDATINGLQPLLKGLLGSTPTVACQSGVLLLGLCI</sequence>
<evidence type="ECO:0000256" key="2">
    <source>
        <dbReference type="SAM" id="SignalP"/>
    </source>
</evidence>
<gene>
    <name evidence="3" type="ORF">D9615_010067</name>
</gene>
<name>A0A8H5GSJ7_9AGAR</name>
<keyword evidence="2" id="KW-0732">Signal</keyword>
<dbReference type="AlphaFoldDB" id="A0A8H5GSJ7"/>
<feature type="signal peptide" evidence="2">
    <location>
        <begin position="1"/>
        <end position="23"/>
    </location>
</feature>
<proteinExistence type="predicted"/>
<evidence type="ECO:0000256" key="1">
    <source>
        <dbReference type="SAM" id="MobiDB-lite"/>
    </source>
</evidence>
<feature type="compositionally biased region" description="Low complexity" evidence="1">
    <location>
        <begin position="59"/>
        <end position="68"/>
    </location>
</feature>
<accession>A0A8H5GSJ7</accession>
<dbReference type="OrthoDB" id="2497682at2759"/>
<feature type="region of interest" description="Disordered" evidence="1">
    <location>
        <begin position="59"/>
        <end position="94"/>
    </location>
</feature>
<dbReference type="EMBL" id="JAACJP010000053">
    <property type="protein sequence ID" value="KAF5370214.1"/>
    <property type="molecule type" value="Genomic_DNA"/>
</dbReference>